<dbReference type="Proteomes" id="UP001597365">
    <property type="component" value="Unassembled WGS sequence"/>
</dbReference>
<evidence type="ECO:0000256" key="2">
    <source>
        <dbReference type="SAM" id="Phobius"/>
    </source>
</evidence>
<feature type="region of interest" description="Disordered" evidence="1">
    <location>
        <begin position="246"/>
        <end position="296"/>
    </location>
</feature>
<name>A0ABW4PLM8_9ACTN</name>
<accession>A0ABW4PLM8</accession>
<feature type="transmembrane region" description="Helical" evidence="2">
    <location>
        <begin position="184"/>
        <end position="202"/>
    </location>
</feature>
<feature type="compositionally biased region" description="Low complexity" evidence="1">
    <location>
        <begin position="250"/>
        <end position="267"/>
    </location>
</feature>
<reference evidence="4" key="1">
    <citation type="journal article" date="2019" name="Int. J. Syst. Evol. Microbiol.">
        <title>The Global Catalogue of Microorganisms (GCM) 10K type strain sequencing project: providing services to taxonomists for standard genome sequencing and annotation.</title>
        <authorList>
            <consortium name="The Broad Institute Genomics Platform"/>
            <consortium name="The Broad Institute Genome Sequencing Center for Infectious Disease"/>
            <person name="Wu L."/>
            <person name="Ma J."/>
        </authorList>
    </citation>
    <scope>NUCLEOTIDE SEQUENCE [LARGE SCALE GENOMIC DNA]</scope>
    <source>
        <strain evidence="4">CGMCC 4.7455</strain>
    </source>
</reference>
<keyword evidence="2" id="KW-0472">Membrane</keyword>
<gene>
    <name evidence="3" type="ORF">ACFSJS_13685</name>
</gene>
<evidence type="ECO:0000313" key="3">
    <source>
        <dbReference type="EMBL" id="MFD1830718.1"/>
    </source>
</evidence>
<dbReference type="RefSeq" id="WP_380899916.1">
    <property type="nucleotide sequence ID" value="NZ_JBHUFU010000007.1"/>
</dbReference>
<evidence type="ECO:0000256" key="1">
    <source>
        <dbReference type="SAM" id="MobiDB-lite"/>
    </source>
</evidence>
<keyword evidence="2" id="KW-0812">Transmembrane</keyword>
<sequence>MDEWFRQTVVETGRLPLFCFFCGVLAGFAFIRFSTRMIRARVRWWPGNVERGGLHVHHVVFGVVMMLLGGTVGFAVPVDLPGWRAAAAGLFGVGSALVLDEFALVLRLRDVYWTQEGRLSVEAVFVALALLGLLLVGERPVFVSDVADALGEGGAAGWAAGLGLAAVNFALAAVTLFKGKFWTGFLGLFFPVLLLVGAVRLSRPGAPWARWRYGGPGARAARLRERSARRERRVREPLMRRWDRLSDLVAGRPDPAGPAGAQGDGVRPAPPGPPRGRRGAEEPPAGSRAPGGARHR</sequence>
<feature type="transmembrane region" description="Helical" evidence="2">
    <location>
        <begin position="15"/>
        <end position="33"/>
    </location>
</feature>
<evidence type="ECO:0000313" key="4">
    <source>
        <dbReference type="Proteomes" id="UP001597365"/>
    </source>
</evidence>
<comment type="caution">
    <text evidence="3">The sequence shown here is derived from an EMBL/GenBank/DDBJ whole genome shotgun (WGS) entry which is preliminary data.</text>
</comment>
<feature type="transmembrane region" description="Helical" evidence="2">
    <location>
        <begin position="156"/>
        <end position="177"/>
    </location>
</feature>
<proteinExistence type="predicted"/>
<dbReference type="EMBL" id="JBHUFU010000007">
    <property type="protein sequence ID" value="MFD1830718.1"/>
    <property type="molecule type" value="Genomic_DNA"/>
</dbReference>
<organism evidence="3 4">
    <name type="scientific">Streptomyces desertarenae</name>
    <dbReference type="NCBI Taxonomy" id="2666184"/>
    <lineage>
        <taxon>Bacteria</taxon>
        <taxon>Bacillati</taxon>
        <taxon>Actinomycetota</taxon>
        <taxon>Actinomycetes</taxon>
        <taxon>Kitasatosporales</taxon>
        <taxon>Streptomycetaceae</taxon>
        <taxon>Streptomyces</taxon>
    </lineage>
</organism>
<feature type="transmembrane region" description="Helical" evidence="2">
    <location>
        <begin position="82"/>
        <end position="106"/>
    </location>
</feature>
<evidence type="ECO:0008006" key="5">
    <source>
        <dbReference type="Google" id="ProtNLM"/>
    </source>
</evidence>
<keyword evidence="2" id="KW-1133">Transmembrane helix</keyword>
<keyword evidence="4" id="KW-1185">Reference proteome</keyword>
<protein>
    <recommendedName>
        <fullName evidence="5">Integral membrane protein</fullName>
    </recommendedName>
</protein>
<feature type="transmembrane region" description="Helical" evidence="2">
    <location>
        <begin position="118"/>
        <end position="136"/>
    </location>
</feature>
<feature type="transmembrane region" description="Helical" evidence="2">
    <location>
        <begin position="54"/>
        <end position="76"/>
    </location>
</feature>